<evidence type="ECO:0000259" key="1">
    <source>
        <dbReference type="Pfam" id="PF07995"/>
    </source>
</evidence>
<dbReference type="InterPro" id="IPR011041">
    <property type="entry name" value="Quinoprot_gluc/sorb_DH_b-prop"/>
</dbReference>
<dbReference type="RefSeq" id="WP_123520754.1">
    <property type="nucleotide sequence ID" value="NZ_JBHLWF010000086.1"/>
</dbReference>
<dbReference type="SUPFAM" id="SSF50952">
    <property type="entry name" value="Soluble quinoprotein glucose dehydrogenase"/>
    <property type="match status" value="1"/>
</dbReference>
<dbReference type="InterPro" id="IPR011042">
    <property type="entry name" value="6-blade_b-propeller_TolB-like"/>
</dbReference>
<dbReference type="Proteomes" id="UP000294599">
    <property type="component" value="Unassembled WGS sequence"/>
</dbReference>
<organism evidence="2 3">
    <name type="scientific">Pseudofulvimonas gallinarii</name>
    <dbReference type="NCBI Taxonomy" id="634155"/>
    <lineage>
        <taxon>Bacteria</taxon>
        <taxon>Pseudomonadati</taxon>
        <taxon>Pseudomonadota</taxon>
        <taxon>Gammaproteobacteria</taxon>
        <taxon>Lysobacterales</taxon>
        <taxon>Rhodanobacteraceae</taxon>
        <taxon>Pseudofulvimonas</taxon>
    </lineage>
</organism>
<sequence length="211" mass="22878">MDNATASATAEMCGATAGQPANYSIPADNPMVGSSSTCDEIWHTGLRNPWRFSFDRATGNMYIGDVGQGAREEISFAPEGEARHFGWGCMEGFRINKQSPPCVNSTSNSFPGSTLPILDYPRSDGGAISGGYMYRGPIRALHGSYWFGDSNNGRVWYATDSASPWPKTQFTTHPGNVGFGEDEAGNVYSVSINGNIRKLTSDDSIFFHDFE</sequence>
<dbReference type="PANTHER" id="PTHR19328:SF75">
    <property type="entry name" value="ALDOSE SUGAR DEHYDROGENASE YLII"/>
    <property type="match status" value="1"/>
</dbReference>
<reference evidence="2 3" key="1">
    <citation type="submission" date="2019-03" db="EMBL/GenBank/DDBJ databases">
        <title>Genomic Encyclopedia of Type Strains, Phase IV (KMG-IV): sequencing the most valuable type-strain genomes for metagenomic binning, comparative biology and taxonomic classification.</title>
        <authorList>
            <person name="Goeker M."/>
        </authorList>
    </citation>
    <scope>NUCLEOTIDE SEQUENCE [LARGE SCALE GENOMIC DNA]</scope>
    <source>
        <strain evidence="2 3">DSM 21944</strain>
    </source>
</reference>
<evidence type="ECO:0000313" key="3">
    <source>
        <dbReference type="Proteomes" id="UP000294599"/>
    </source>
</evidence>
<comment type="caution">
    <text evidence="2">The sequence shown here is derived from an EMBL/GenBank/DDBJ whole genome shotgun (WGS) entry which is preliminary data.</text>
</comment>
<keyword evidence="3" id="KW-1185">Reference proteome</keyword>
<dbReference type="PANTHER" id="PTHR19328">
    <property type="entry name" value="HEDGEHOG-INTERACTING PROTEIN"/>
    <property type="match status" value="1"/>
</dbReference>
<accession>A0A4R3LE86</accession>
<dbReference type="EMBL" id="SMAF01000009">
    <property type="protein sequence ID" value="TCS98212.1"/>
    <property type="molecule type" value="Genomic_DNA"/>
</dbReference>
<dbReference type="Pfam" id="PF07995">
    <property type="entry name" value="GSDH"/>
    <property type="match status" value="1"/>
</dbReference>
<proteinExistence type="predicted"/>
<protein>
    <submittedName>
        <fullName evidence="2">Glucose/sorbosone dehydrogenase</fullName>
    </submittedName>
</protein>
<evidence type="ECO:0000313" key="2">
    <source>
        <dbReference type="EMBL" id="TCS98212.1"/>
    </source>
</evidence>
<dbReference type="AlphaFoldDB" id="A0A4R3LE86"/>
<gene>
    <name evidence="2" type="ORF">EDC25_10965</name>
</gene>
<dbReference type="InterPro" id="IPR012938">
    <property type="entry name" value="Glc/Sorbosone_DH"/>
</dbReference>
<dbReference type="Gene3D" id="2.120.10.30">
    <property type="entry name" value="TolB, C-terminal domain"/>
    <property type="match status" value="1"/>
</dbReference>
<name>A0A4R3LE86_9GAMM</name>
<feature type="domain" description="Glucose/Sorbosone dehydrogenase" evidence="1">
    <location>
        <begin position="6"/>
        <end position="137"/>
    </location>
</feature>